<evidence type="ECO:0000313" key="2">
    <source>
        <dbReference type="Proteomes" id="UP001362999"/>
    </source>
</evidence>
<sequence>MSETKTSSALPAELLINQSQTRSSLGQEMIDAPFVRTRKQDKTDAIDFTRTVEVVVSEIADAGKDGGQQDSADIGNERRLAFVGSRSRPDAGEVRLNLWWQWTRDRCARENAGLWKNITSSASECSALALASSPLRKTPKAYLVHMRYEEQNVRLVWERRDIKSLLIADMAKIEGGPIEMAVSNEWCIMRKACACSSAGSIDLKIRNPLTGHSPSPSIALLTPSYVAAKQISFEFERRINQLKREIRHYSDSDQMEGRAYLANGADPVHDYSSKTSLRLTSTMTSLVDVGALGTSKAQTSTTLSAEDEKSRYLLLNQCRRQLCASLGQEIIGLPLFQTCKSLHPLLPSMFASASNDSLGGEETGETDCHRAAGISYQVARSASTIKTKSPSPPPANAEGIEGGGLWTATSEMMSLDLNPRAKGLLSWLQILNPTKPPSPTAVSSAAELLFFVLVGAIEKMDVWGPPLVCAVDQKDKGMQRGWDAPLIRVNQLSSTPVTDIDRDHIADVGATRTSQSSKSPPPALAMTSAVKGGGLRIMLLGELPQAQLPGLDGRRDSVVTSASLSTLFPSSTTVTRTCGSAAFALTTSTLVSAIVRTKQSANLACNQREDGASRLVWNREGIKGGVHNRRILLLAIPTFNALHGRILGISQGDETTAASTDRGYAPSFRCHPR</sequence>
<reference evidence="1 2" key="1">
    <citation type="journal article" date="2024" name="J Genomics">
        <title>Draft genome sequencing and assembly of Favolaschia claudopus CIRM-BRFM 2984 isolated from oak limbs.</title>
        <authorList>
            <person name="Navarro D."/>
            <person name="Drula E."/>
            <person name="Chaduli D."/>
            <person name="Cazenave R."/>
            <person name="Ahrendt S."/>
            <person name="Wang J."/>
            <person name="Lipzen A."/>
            <person name="Daum C."/>
            <person name="Barry K."/>
            <person name="Grigoriev I.V."/>
            <person name="Favel A."/>
            <person name="Rosso M.N."/>
            <person name="Martin F."/>
        </authorList>
    </citation>
    <scope>NUCLEOTIDE SEQUENCE [LARGE SCALE GENOMIC DNA]</scope>
    <source>
        <strain evidence="1 2">CIRM-BRFM 2984</strain>
    </source>
</reference>
<dbReference type="EMBL" id="JAWWNJ010000021">
    <property type="protein sequence ID" value="KAK7034349.1"/>
    <property type="molecule type" value="Genomic_DNA"/>
</dbReference>
<proteinExistence type="predicted"/>
<organism evidence="1 2">
    <name type="scientific">Favolaschia claudopus</name>
    <dbReference type="NCBI Taxonomy" id="2862362"/>
    <lineage>
        <taxon>Eukaryota</taxon>
        <taxon>Fungi</taxon>
        <taxon>Dikarya</taxon>
        <taxon>Basidiomycota</taxon>
        <taxon>Agaricomycotina</taxon>
        <taxon>Agaricomycetes</taxon>
        <taxon>Agaricomycetidae</taxon>
        <taxon>Agaricales</taxon>
        <taxon>Marasmiineae</taxon>
        <taxon>Mycenaceae</taxon>
        <taxon>Favolaschia</taxon>
    </lineage>
</organism>
<accession>A0AAW0C573</accession>
<dbReference type="AlphaFoldDB" id="A0AAW0C573"/>
<dbReference type="Proteomes" id="UP001362999">
    <property type="component" value="Unassembled WGS sequence"/>
</dbReference>
<comment type="caution">
    <text evidence="1">The sequence shown here is derived from an EMBL/GenBank/DDBJ whole genome shotgun (WGS) entry which is preliminary data.</text>
</comment>
<protein>
    <submittedName>
        <fullName evidence="1">Uncharacterized protein</fullName>
    </submittedName>
</protein>
<evidence type="ECO:0000313" key="1">
    <source>
        <dbReference type="EMBL" id="KAK7034349.1"/>
    </source>
</evidence>
<name>A0AAW0C573_9AGAR</name>
<gene>
    <name evidence="1" type="ORF">R3P38DRAFT_2772420</name>
</gene>
<keyword evidence="2" id="KW-1185">Reference proteome</keyword>